<dbReference type="InterPro" id="IPR010496">
    <property type="entry name" value="AL/BT2_dom"/>
</dbReference>
<reference evidence="2 3" key="1">
    <citation type="submission" date="2018-02" db="EMBL/GenBank/DDBJ databases">
        <title>The draft genome of Sphingobacterium gobiense H7.</title>
        <authorList>
            <person name="Li L."/>
            <person name="Liu L."/>
            <person name="Zhang X."/>
            <person name="Wang T."/>
            <person name="Liang L."/>
        </authorList>
    </citation>
    <scope>NUCLEOTIDE SEQUENCE [LARGE SCALE GENOMIC DNA]</scope>
    <source>
        <strain evidence="2 3">ACCC 05757</strain>
    </source>
</reference>
<dbReference type="Proteomes" id="UP000238642">
    <property type="component" value="Unassembled WGS sequence"/>
</dbReference>
<dbReference type="AlphaFoldDB" id="A0A2S9JW08"/>
<evidence type="ECO:0000313" key="2">
    <source>
        <dbReference type="EMBL" id="PRD57447.1"/>
    </source>
</evidence>
<dbReference type="EMBL" id="PVBS01000001">
    <property type="protein sequence ID" value="PRD57447.1"/>
    <property type="molecule type" value="Genomic_DNA"/>
</dbReference>
<protein>
    <submittedName>
        <fullName evidence="2">DUF1080 domain-containing protein</fullName>
    </submittedName>
</protein>
<feature type="domain" description="3-keto-alpha-glucoside-1,2-lyase/3-keto-2-hydroxy-glucal hydratase" evidence="1">
    <location>
        <begin position="17"/>
        <end position="220"/>
    </location>
</feature>
<dbReference type="OrthoDB" id="9795554at2"/>
<name>A0A2S9JW08_9SPHI</name>
<comment type="caution">
    <text evidence="2">The sequence shown here is derived from an EMBL/GenBank/DDBJ whole genome shotgun (WGS) entry which is preliminary data.</text>
</comment>
<sequence>MLHLQHNYLTEKEKVEGWELLFDGKDPNIRWRSISGDKFPKEGWTVKDNTLVLLPGRKGGDIVTREQFANFELVLDYKLVDSANTGIKYFVSELKNVKGKTTLIGPEFQLIDDFKHETVKDGKSPETSTGSLYLLYAPKNKVLNKPGEWNEARIIANGKNVEHWINGKKVLAYERGSEEFRRLVDQTKFKEYENYGDASAGYILLQDHHDKAYFRRIKIRRLINSPKGDSLGAEIMDLN</sequence>
<organism evidence="2 3">
    <name type="scientific">Sphingobacterium gobiense</name>
    <dbReference type="NCBI Taxonomy" id="1382456"/>
    <lineage>
        <taxon>Bacteria</taxon>
        <taxon>Pseudomonadati</taxon>
        <taxon>Bacteroidota</taxon>
        <taxon>Sphingobacteriia</taxon>
        <taxon>Sphingobacteriales</taxon>
        <taxon>Sphingobacteriaceae</taxon>
        <taxon>Sphingobacterium</taxon>
    </lineage>
</organism>
<keyword evidence="3" id="KW-1185">Reference proteome</keyword>
<evidence type="ECO:0000259" key="1">
    <source>
        <dbReference type="Pfam" id="PF06439"/>
    </source>
</evidence>
<accession>A0A2S9JW08</accession>
<evidence type="ECO:0000313" key="3">
    <source>
        <dbReference type="Proteomes" id="UP000238642"/>
    </source>
</evidence>
<dbReference type="Gene3D" id="2.60.120.560">
    <property type="entry name" value="Exo-inulinase, domain 1"/>
    <property type="match status" value="1"/>
</dbReference>
<dbReference type="Pfam" id="PF06439">
    <property type="entry name" value="3keto-disac_hyd"/>
    <property type="match status" value="1"/>
</dbReference>
<gene>
    <name evidence="2" type="ORF">C5749_05035</name>
</gene>
<dbReference type="GO" id="GO:0016787">
    <property type="term" value="F:hydrolase activity"/>
    <property type="evidence" value="ECO:0007669"/>
    <property type="project" value="InterPro"/>
</dbReference>
<proteinExistence type="predicted"/>